<evidence type="ECO:0000259" key="1">
    <source>
        <dbReference type="Pfam" id="PF11706"/>
    </source>
</evidence>
<name>A0A643ET81_9HYPH</name>
<dbReference type="InterPro" id="IPR021005">
    <property type="entry name" value="Znf_CGNR"/>
</dbReference>
<dbReference type="InterPro" id="IPR010852">
    <property type="entry name" value="ABATE"/>
</dbReference>
<feature type="domain" description="Zinc finger CGNR" evidence="1">
    <location>
        <begin position="158"/>
        <end position="201"/>
    </location>
</feature>
<reference evidence="2" key="1">
    <citation type="submission" date="2019-09" db="EMBL/GenBank/DDBJ databases">
        <title>Draft genome sequences of 48 bacterial type strains from the CCUG.</title>
        <authorList>
            <person name="Tunovic T."/>
            <person name="Pineiro-Iglesias B."/>
            <person name="Unosson C."/>
            <person name="Inganas E."/>
            <person name="Ohlen M."/>
            <person name="Cardew S."/>
            <person name="Jensie-Markopoulos S."/>
            <person name="Salva-Serra F."/>
            <person name="Jaen-Luchoro D."/>
            <person name="Karlsson R."/>
            <person name="Svensson-Stadler L."/>
            <person name="Chun J."/>
            <person name="Moore E."/>
        </authorList>
    </citation>
    <scope>NUCLEOTIDE SEQUENCE</scope>
    <source>
        <strain evidence="2">CCUG 50899</strain>
    </source>
</reference>
<evidence type="ECO:0000313" key="2">
    <source>
        <dbReference type="EMBL" id="KAB0565594.1"/>
    </source>
</evidence>
<dbReference type="Pfam" id="PF11706">
    <property type="entry name" value="zf-CGNR"/>
    <property type="match status" value="1"/>
</dbReference>
<comment type="caution">
    <text evidence="2">The sequence shown here is derived from an EMBL/GenBank/DDBJ whole genome shotgun (WGS) entry which is preliminary data.</text>
</comment>
<dbReference type="PANTHER" id="PTHR35525:SF3">
    <property type="entry name" value="BLL6575 PROTEIN"/>
    <property type="match status" value="1"/>
</dbReference>
<gene>
    <name evidence="2" type="ORF">F7Q93_23125</name>
</gene>
<proteinExistence type="predicted"/>
<dbReference type="RefSeq" id="WP_105535045.1">
    <property type="nucleotide sequence ID" value="NZ_JBHEEN010000010.1"/>
</dbReference>
<dbReference type="Pfam" id="PF07336">
    <property type="entry name" value="ABATE"/>
    <property type="match status" value="1"/>
</dbReference>
<accession>A0A643ET81</accession>
<dbReference type="PANTHER" id="PTHR35525">
    <property type="entry name" value="BLL6575 PROTEIN"/>
    <property type="match status" value="1"/>
</dbReference>
<dbReference type="Gene3D" id="1.10.3300.10">
    <property type="entry name" value="Jann2411-like domain"/>
    <property type="match status" value="1"/>
</dbReference>
<protein>
    <recommendedName>
        <fullName evidence="1">Zinc finger CGNR domain-containing protein</fullName>
    </recommendedName>
</protein>
<sequence length="210" mass="23441">MDITDAKSKHPKERRKKGSWRFLFRSDSVALNLVATVAASKDRANGIDRFSEPSLLDRWLCEAELPPLAGSVTQEELAKTKALREAIFRLADNRINQSEILVSDIALINAHARSGMPVLRIACDGCSTELPDAAEMNEILGLIARDAIDIFTGPYRTRIKQCASPRCHVMFVDKSRAGNRIWCAMSPCGDQASARAYRRRRQQSLSRSHS</sequence>
<organism evidence="2">
    <name type="scientific">Brucella pituitosa</name>
    <dbReference type="NCBI Taxonomy" id="571256"/>
    <lineage>
        <taxon>Bacteria</taxon>
        <taxon>Pseudomonadati</taxon>
        <taxon>Pseudomonadota</taxon>
        <taxon>Alphaproteobacteria</taxon>
        <taxon>Hyphomicrobiales</taxon>
        <taxon>Brucellaceae</taxon>
        <taxon>Brucella/Ochrobactrum group</taxon>
        <taxon>Brucella</taxon>
    </lineage>
</organism>
<dbReference type="SUPFAM" id="SSF160904">
    <property type="entry name" value="Jann2411-like"/>
    <property type="match status" value="1"/>
</dbReference>
<dbReference type="InterPro" id="IPR023286">
    <property type="entry name" value="ABATE_dom_sf"/>
</dbReference>
<dbReference type="AlphaFoldDB" id="A0A643ET81"/>
<dbReference type="EMBL" id="VZPE01000016">
    <property type="protein sequence ID" value="KAB0565594.1"/>
    <property type="molecule type" value="Genomic_DNA"/>
</dbReference>